<accession>A0ABX0TPQ7</accession>
<protein>
    <submittedName>
        <fullName evidence="2">Uncharacterized protein</fullName>
    </submittedName>
</protein>
<dbReference type="EMBL" id="JAAOZC010000001">
    <property type="protein sequence ID" value="NIJ06605.1"/>
    <property type="molecule type" value="Genomic_DNA"/>
</dbReference>
<evidence type="ECO:0000313" key="2">
    <source>
        <dbReference type="EMBL" id="NIJ06605.1"/>
    </source>
</evidence>
<dbReference type="RefSeq" id="WP_167071158.1">
    <property type="nucleotide sequence ID" value="NZ_JAAOZC010000001.1"/>
</dbReference>
<gene>
    <name evidence="2" type="ORF">FHS31_000187</name>
</gene>
<sequence length="127" mass="13558">MVRILLIAGALVATPLLAQAYDPNSPQPAPASPNPGTQAANGAVLSADDMAQAKTAEGDAQYQADREAYMAALAQHDRAVNRTDARWARQQAAYADAMAAWRWQAAACKRGNQRACNMPTPNPADFY</sequence>
<comment type="caution">
    <text evidence="2">The sequence shown here is derived from an EMBL/GenBank/DDBJ whole genome shotgun (WGS) entry which is preliminary data.</text>
</comment>
<keyword evidence="1" id="KW-0732">Signal</keyword>
<evidence type="ECO:0000313" key="3">
    <source>
        <dbReference type="Proteomes" id="UP000727456"/>
    </source>
</evidence>
<feature type="chain" id="PRO_5046364258" evidence="1">
    <location>
        <begin position="21"/>
        <end position="127"/>
    </location>
</feature>
<organism evidence="2 3">
    <name type="scientific">Sphingomonas vulcanisoli</name>
    <dbReference type="NCBI Taxonomy" id="1658060"/>
    <lineage>
        <taxon>Bacteria</taxon>
        <taxon>Pseudomonadati</taxon>
        <taxon>Pseudomonadota</taxon>
        <taxon>Alphaproteobacteria</taxon>
        <taxon>Sphingomonadales</taxon>
        <taxon>Sphingomonadaceae</taxon>
        <taxon>Sphingomonas</taxon>
    </lineage>
</organism>
<name>A0ABX0TPQ7_9SPHN</name>
<feature type="signal peptide" evidence="1">
    <location>
        <begin position="1"/>
        <end position="20"/>
    </location>
</feature>
<evidence type="ECO:0000256" key="1">
    <source>
        <dbReference type="SAM" id="SignalP"/>
    </source>
</evidence>
<keyword evidence="3" id="KW-1185">Reference proteome</keyword>
<proteinExistence type="predicted"/>
<reference evidence="2 3" key="1">
    <citation type="submission" date="2020-03" db="EMBL/GenBank/DDBJ databases">
        <title>Genomic Encyclopedia of Type Strains, Phase III (KMG-III): the genomes of soil and plant-associated and newly described type strains.</title>
        <authorList>
            <person name="Whitman W."/>
        </authorList>
    </citation>
    <scope>NUCLEOTIDE SEQUENCE [LARGE SCALE GENOMIC DNA]</scope>
    <source>
        <strain evidence="2 3">CECT 8804</strain>
    </source>
</reference>
<dbReference type="Proteomes" id="UP000727456">
    <property type="component" value="Unassembled WGS sequence"/>
</dbReference>